<dbReference type="InParanoid" id="A0A5J5EVV9"/>
<evidence type="ECO:0000313" key="3">
    <source>
        <dbReference type="Proteomes" id="UP000326924"/>
    </source>
</evidence>
<reference evidence="2 3" key="1">
    <citation type="submission" date="2019-09" db="EMBL/GenBank/DDBJ databases">
        <title>Draft genome of the ectomycorrhizal ascomycete Sphaerosporella brunnea.</title>
        <authorList>
            <consortium name="DOE Joint Genome Institute"/>
            <person name="Benucci G.M."/>
            <person name="Marozzi G."/>
            <person name="Antonielli L."/>
            <person name="Sanchez S."/>
            <person name="Marco P."/>
            <person name="Wang X."/>
            <person name="Falini L.B."/>
            <person name="Barry K."/>
            <person name="Haridas S."/>
            <person name="Lipzen A."/>
            <person name="Labutti K."/>
            <person name="Grigoriev I.V."/>
            <person name="Murat C."/>
            <person name="Martin F."/>
            <person name="Albertini E."/>
            <person name="Donnini D."/>
            <person name="Bonito G."/>
        </authorList>
    </citation>
    <scope>NUCLEOTIDE SEQUENCE [LARGE SCALE GENOMIC DNA]</scope>
    <source>
        <strain evidence="2 3">Sb_GMNB300</strain>
    </source>
</reference>
<dbReference type="AlphaFoldDB" id="A0A5J5EVV9"/>
<proteinExistence type="predicted"/>
<sequence>MQKRPRPRGDGSVTLVDPIYSIKDGVLNFTHFTYTTKHLDPANFTNLLVELLRSNAALQLCPNQKWWDILIPVYFGDPALPLDFKKVGALLIQAKNRIGQKSLKLGNQYKDFFLPGALVICLQLEIGMKLQNLQVPSFQMRWPSLKEENGEQVPTGPFVMGVHARGHGPETFPFLANHGLAVPCELLVKEVTPNQTGLELQICSRLRGLHLGETESDDDHDKDDGGNGDDDDIDVGDAGDDDADDHDGWDSQMSGV</sequence>
<evidence type="ECO:0000313" key="2">
    <source>
        <dbReference type="EMBL" id="KAA8904877.1"/>
    </source>
</evidence>
<keyword evidence="3" id="KW-1185">Reference proteome</keyword>
<accession>A0A5J5EVV9</accession>
<name>A0A5J5EVV9_9PEZI</name>
<comment type="caution">
    <text evidence="2">The sequence shown here is derived from an EMBL/GenBank/DDBJ whole genome shotgun (WGS) entry which is preliminary data.</text>
</comment>
<feature type="region of interest" description="Disordered" evidence="1">
    <location>
        <begin position="213"/>
        <end position="256"/>
    </location>
</feature>
<gene>
    <name evidence="2" type="ORF">FN846DRAFT_907612</name>
</gene>
<dbReference type="EMBL" id="VXIS01000103">
    <property type="protein sequence ID" value="KAA8904877.1"/>
    <property type="molecule type" value="Genomic_DNA"/>
</dbReference>
<evidence type="ECO:0000256" key="1">
    <source>
        <dbReference type="SAM" id="MobiDB-lite"/>
    </source>
</evidence>
<protein>
    <submittedName>
        <fullName evidence="2">Uncharacterized protein</fullName>
    </submittedName>
</protein>
<dbReference type="OrthoDB" id="5344887at2759"/>
<feature type="compositionally biased region" description="Acidic residues" evidence="1">
    <location>
        <begin position="214"/>
        <end position="247"/>
    </location>
</feature>
<organism evidence="2 3">
    <name type="scientific">Sphaerosporella brunnea</name>
    <dbReference type="NCBI Taxonomy" id="1250544"/>
    <lineage>
        <taxon>Eukaryota</taxon>
        <taxon>Fungi</taxon>
        <taxon>Dikarya</taxon>
        <taxon>Ascomycota</taxon>
        <taxon>Pezizomycotina</taxon>
        <taxon>Pezizomycetes</taxon>
        <taxon>Pezizales</taxon>
        <taxon>Pyronemataceae</taxon>
        <taxon>Sphaerosporella</taxon>
    </lineage>
</organism>
<dbReference type="Proteomes" id="UP000326924">
    <property type="component" value="Unassembled WGS sequence"/>
</dbReference>